<reference evidence="4 8" key="1">
    <citation type="journal article" date="2018" name="Genome Biol.">
        <title>SKESA: strategic k-mer extension for scrupulous assemblies.</title>
        <authorList>
            <person name="Souvorov A."/>
            <person name="Agarwala R."/>
            <person name="Lipman D.J."/>
        </authorList>
    </citation>
    <scope>NUCLEOTIDE SEQUENCE [LARGE SCALE GENOMIC DNA]</scope>
    <source>
        <strain evidence="4">09CEB371LM</strain>
        <strain evidence="5">Sam_F526FDD3-C0F7-43DB-B204-E231FEF9C926</strain>
    </source>
</reference>
<evidence type="ECO:0000313" key="3">
    <source>
        <dbReference type="EMBL" id="ECY9784149.1"/>
    </source>
</evidence>
<dbReference type="EMBL" id="AAAIXK010000012">
    <property type="protein sequence ID" value="EAC5551956.1"/>
    <property type="molecule type" value="Genomic_DNA"/>
</dbReference>
<reference evidence="4" key="4">
    <citation type="submission" date="2019-10" db="EMBL/GenBank/DDBJ databases">
        <authorList>
            <consortium name="NCBI Pathogen Detection Project"/>
        </authorList>
    </citation>
    <scope>NUCLEOTIDE SEQUENCE</scope>
    <source>
        <strain evidence="4">09CEB371LM</strain>
        <strain evidence="5">Sam_F526FDD3-C0F7-43DB-B204-E231FEF9C926</strain>
    </source>
</reference>
<organism evidence="4">
    <name type="scientific">Listeria monocytogenes</name>
    <dbReference type="NCBI Taxonomy" id="1639"/>
    <lineage>
        <taxon>Bacteria</taxon>
        <taxon>Bacillati</taxon>
        <taxon>Bacillota</taxon>
        <taxon>Bacilli</taxon>
        <taxon>Bacillales</taxon>
        <taxon>Listeriaceae</taxon>
        <taxon>Listeria</taxon>
    </lineage>
</organism>
<dbReference type="EMBL" id="AALGDA010000074">
    <property type="protein sequence ID" value="ECY9784149.1"/>
    <property type="molecule type" value="Genomic_DNA"/>
</dbReference>
<dbReference type="EMBL" id="DAAEQL010000013">
    <property type="protein sequence ID" value="HAA8491772.1"/>
    <property type="molecule type" value="Genomic_DNA"/>
</dbReference>
<dbReference type="AlphaFoldDB" id="A0A686WPV0"/>
<evidence type="ECO:0000313" key="8">
    <source>
        <dbReference type="Proteomes" id="UP000840567"/>
    </source>
</evidence>
<proteinExistence type="predicted"/>
<dbReference type="Proteomes" id="UP000840039">
    <property type="component" value="Unassembled WGS sequence"/>
</dbReference>
<name>A0A686WPV0_LISMN</name>
<dbReference type="Proteomes" id="UP000840567">
    <property type="component" value="Unassembled WGS sequence"/>
</dbReference>
<evidence type="ECO:0000313" key="6">
    <source>
        <dbReference type="Proteomes" id="UP000365297"/>
    </source>
</evidence>
<evidence type="ECO:0000313" key="5">
    <source>
        <dbReference type="EMBL" id="HAA8491772.1"/>
    </source>
</evidence>
<reference evidence="3 7" key="3">
    <citation type="submission" date="2019-09" db="EMBL/GenBank/DDBJ databases">
        <authorList>
            <consortium name="PulseNet: The National Subtyping Network for Foodborne Disease Surveillance"/>
            <person name="Tarr C.L."/>
            <person name="Trees E."/>
            <person name="Katz L.S."/>
            <person name="Carleton-Romer H.A."/>
            <person name="Stroika S."/>
            <person name="Kucerova Z."/>
            <person name="Roache K.F."/>
            <person name="Sabol A.L."/>
            <person name="Besser J."/>
            <person name="Gerner-Smidt P."/>
        </authorList>
    </citation>
    <scope>NUCLEOTIDE SEQUENCE [LARGE SCALE GENOMIC DNA]</scope>
    <source>
        <strain evidence="3 7">PNUSAL005692</strain>
    </source>
</reference>
<dbReference type="GeneID" id="93233428"/>
<dbReference type="Proteomes" id="UP000365297">
    <property type="component" value="Unassembled WGS sequence"/>
</dbReference>
<dbReference type="Proteomes" id="UP000489121">
    <property type="component" value="Unassembled WGS sequence"/>
</dbReference>
<evidence type="ECO:0000313" key="4">
    <source>
        <dbReference type="EMBL" id="HAA8054546.1"/>
    </source>
</evidence>
<reference evidence="2" key="2">
    <citation type="submission" date="2019-09" db="EMBL/GenBank/DDBJ databases">
        <authorList>
            <consortium name="GenomeTrakr: Next Generation Sequencing Network for Food Pathogen Tracability"/>
        </authorList>
    </citation>
    <scope>NUCLEOTIDE SEQUENCE</scope>
    <source>
        <strain evidence="1 6">FDA00007096</strain>
        <strain evidence="2">FDA00014666</strain>
    </source>
</reference>
<evidence type="ECO:0000313" key="7">
    <source>
        <dbReference type="Proteomes" id="UP000489121"/>
    </source>
</evidence>
<evidence type="ECO:0000313" key="1">
    <source>
        <dbReference type="EMBL" id="EAC5551956.1"/>
    </source>
</evidence>
<dbReference type="RefSeq" id="WP_031642452.1">
    <property type="nucleotide sequence ID" value="NZ_CP168882.1"/>
</dbReference>
<accession>A0A686WPV0</accession>
<dbReference type="EMBL" id="AAKFCP010000040">
    <property type="protein sequence ID" value="ECR2347343.1"/>
    <property type="molecule type" value="Genomic_DNA"/>
</dbReference>
<evidence type="ECO:0000313" key="2">
    <source>
        <dbReference type="EMBL" id="ECR2347343.1"/>
    </source>
</evidence>
<comment type="caution">
    <text evidence="4">The sequence shown here is derived from an EMBL/GenBank/DDBJ whole genome shotgun (WGS) entry which is preliminary data.</text>
</comment>
<gene>
    <name evidence="1" type="ORF">ARY78_16200</name>
    <name evidence="2" type="ORF">F1F65_15540</name>
    <name evidence="3" type="ORF">F6515_14320</name>
    <name evidence="4" type="ORF">GHH22_15530</name>
    <name evidence="5" type="ORF">GHO09_14845</name>
</gene>
<protein>
    <submittedName>
        <fullName evidence="4">Uncharacterized protein</fullName>
    </submittedName>
</protein>
<sequence length="183" mass="21488">MTLYDSLEQLEKYEAIKRIRRGLHRTEKFKNCIKFYEGLTIKEKKYFNSQIDYKGISTLQKSSLESFYHEGYKEEVIQERNLAKENLSIEQVNRIDQHIENEIEFTEHEHGDISYGPDKDIAYIRFIDDIYMAELERSELKSLENQSDNNIVIGDISSSNLEEVIIGNNNQNSYTSSSQNLGR</sequence>
<dbReference type="EMBL" id="DAAEEB010000016">
    <property type="protein sequence ID" value="HAA8054546.1"/>
    <property type="molecule type" value="Genomic_DNA"/>
</dbReference>